<keyword evidence="1" id="KW-0808">Transferase</keyword>
<dbReference type="RefSeq" id="WP_246084201.1">
    <property type="nucleotide sequence ID" value="NZ_JBHMDG010000024.1"/>
</dbReference>
<dbReference type="SUPFAM" id="SSF89796">
    <property type="entry name" value="CoA-transferase family III (CaiB/BaiF)"/>
    <property type="match status" value="1"/>
</dbReference>
<comment type="caution">
    <text evidence="1">The sequence shown here is derived from an EMBL/GenBank/DDBJ whole genome shotgun (WGS) entry which is preliminary data.</text>
</comment>
<proteinExistence type="predicted"/>
<name>A0ABV5KDE8_9ACTN</name>
<gene>
    <name evidence="1" type="ORF">ACFFRI_16585</name>
</gene>
<dbReference type="EMBL" id="JBHMDG010000024">
    <property type="protein sequence ID" value="MFB9314676.1"/>
    <property type="molecule type" value="Genomic_DNA"/>
</dbReference>
<sequence length="374" mass="39422">MTDGAPSRGPLAGLRVVEMAGLGPTPHAAMVLADLGADVVQVRRPVRAAAPDGAADADALLWRGRRVVEVDLKDAAQVDRVLDLVSCADVVIEGFRPGVMERLGLGPDVCLERHPGLVYARMTGWGQEGAWSGAAGHDINYLAVTGVLEAIGPAGAPPVPPLNLVGDFGGGSMLLVVGVMAALWERRTSGRGQVVDAAMTDGVNLLAQLAWSWRAAGRWSDQRGDNLLDGSAPFYATYACRDGHVAVGALEPQFWDALVRVLGLEDLPDRWDRRHWPALRAVLAQRLGERTRAEWATAFDGTDACVTPVLSFAEAPDHAYARERGSFVTVDGDVQAAPAPRFSRSVPPTPGPLVGADLVGVLDEWADGGGRTGG</sequence>
<dbReference type="Gene3D" id="3.40.50.10540">
    <property type="entry name" value="Crotonobetainyl-coa:carnitine coa-transferase, domain 1"/>
    <property type="match status" value="1"/>
</dbReference>
<evidence type="ECO:0000313" key="2">
    <source>
        <dbReference type="Proteomes" id="UP001589750"/>
    </source>
</evidence>
<evidence type="ECO:0000313" key="1">
    <source>
        <dbReference type="EMBL" id="MFB9314676.1"/>
    </source>
</evidence>
<dbReference type="Gene3D" id="3.30.1540.10">
    <property type="entry name" value="formyl-coa transferase, domain 3"/>
    <property type="match status" value="1"/>
</dbReference>
<dbReference type="InterPro" id="IPR003673">
    <property type="entry name" value="CoA-Trfase_fam_III"/>
</dbReference>
<dbReference type="PANTHER" id="PTHR48228:SF5">
    <property type="entry name" value="ALPHA-METHYLACYL-COA RACEMASE"/>
    <property type="match status" value="1"/>
</dbReference>
<protein>
    <submittedName>
        <fullName evidence="1">CaiB/BaiF CoA transferase family protein</fullName>
    </submittedName>
</protein>
<reference evidence="1 2" key="1">
    <citation type="submission" date="2024-09" db="EMBL/GenBank/DDBJ databases">
        <authorList>
            <person name="Sun Q."/>
            <person name="Mori K."/>
        </authorList>
    </citation>
    <scope>NUCLEOTIDE SEQUENCE [LARGE SCALE GENOMIC DNA]</scope>
    <source>
        <strain evidence="1 2">JCM 9626</strain>
    </source>
</reference>
<dbReference type="Proteomes" id="UP001589750">
    <property type="component" value="Unassembled WGS sequence"/>
</dbReference>
<accession>A0ABV5KDE8</accession>
<dbReference type="InterPro" id="IPR023606">
    <property type="entry name" value="CoA-Trfase_III_dom_1_sf"/>
</dbReference>
<dbReference type="GO" id="GO:0016740">
    <property type="term" value="F:transferase activity"/>
    <property type="evidence" value="ECO:0007669"/>
    <property type="project" value="UniProtKB-KW"/>
</dbReference>
<dbReference type="InterPro" id="IPR050509">
    <property type="entry name" value="CoA-transferase_III"/>
</dbReference>
<keyword evidence="2" id="KW-1185">Reference proteome</keyword>
<dbReference type="InterPro" id="IPR044855">
    <property type="entry name" value="CoA-Trfase_III_dom3_sf"/>
</dbReference>
<dbReference type="Pfam" id="PF02515">
    <property type="entry name" value="CoA_transf_3"/>
    <property type="match status" value="1"/>
</dbReference>
<dbReference type="PANTHER" id="PTHR48228">
    <property type="entry name" value="SUCCINYL-COA--D-CITRAMALATE COA-TRANSFERASE"/>
    <property type="match status" value="1"/>
</dbReference>
<organism evidence="1 2">
    <name type="scientific">Nocardioides plantarum</name>
    <dbReference type="NCBI Taxonomy" id="29299"/>
    <lineage>
        <taxon>Bacteria</taxon>
        <taxon>Bacillati</taxon>
        <taxon>Actinomycetota</taxon>
        <taxon>Actinomycetes</taxon>
        <taxon>Propionibacteriales</taxon>
        <taxon>Nocardioidaceae</taxon>
        <taxon>Nocardioides</taxon>
    </lineage>
</organism>